<feature type="transmembrane region" description="Helical" evidence="1">
    <location>
        <begin position="416"/>
        <end position="443"/>
    </location>
</feature>
<dbReference type="InterPro" id="IPR052665">
    <property type="entry name" value="Neuropeptide-GPCR"/>
</dbReference>
<feature type="transmembrane region" description="Helical" evidence="1">
    <location>
        <begin position="57"/>
        <end position="78"/>
    </location>
</feature>
<feature type="transmembrane region" description="Helical" evidence="1">
    <location>
        <begin position="204"/>
        <end position="226"/>
    </location>
</feature>
<keyword evidence="1" id="KW-0812">Transmembrane</keyword>
<dbReference type="STRING" id="31234.E3NR98"/>
<dbReference type="GO" id="GO:0016020">
    <property type="term" value="C:membrane"/>
    <property type="evidence" value="ECO:0007669"/>
    <property type="project" value="TreeGrafter"/>
</dbReference>
<keyword evidence="1" id="KW-1133">Transmembrane helix</keyword>
<evidence type="ECO:0008006" key="4">
    <source>
        <dbReference type="Google" id="ProtNLM"/>
    </source>
</evidence>
<evidence type="ECO:0000313" key="3">
    <source>
        <dbReference type="Proteomes" id="UP000008281"/>
    </source>
</evidence>
<feature type="transmembrane region" description="Helical" evidence="1">
    <location>
        <begin position="286"/>
        <end position="306"/>
    </location>
</feature>
<dbReference type="OrthoDB" id="5872870at2759"/>
<feature type="transmembrane region" description="Helical" evidence="1">
    <location>
        <begin position="106"/>
        <end position="127"/>
    </location>
</feature>
<dbReference type="Proteomes" id="UP000008281">
    <property type="component" value="Unassembled WGS sequence"/>
</dbReference>
<feature type="transmembrane region" description="Helical" evidence="1">
    <location>
        <begin position="247"/>
        <end position="271"/>
    </location>
</feature>
<dbReference type="AlphaFoldDB" id="E3NR98"/>
<dbReference type="FunCoup" id="E3NR98">
    <property type="interactions" value="7"/>
</dbReference>
<dbReference type="PANTHER" id="PTHR24224">
    <property type="entry name" value="CARDIOACCELERATORY PEPTIDE RECEPTOR-RELATED"/>
    <property type="match status" value="1"/>
</dbReference>
<dbReference type="SUPFAM" id="SSF81321">
    <property type="entry name" value="Family A G protein-coupled receptor-like"/>
    <property type="match status" value="1"/>
</dbReference>
<dbReference type="InterPro" id="IPR019426">
    <property type="entry name" value="7TM_GPCR_serpentine_rcpt_Srv"/>
</dbReference>
<name>E3NR98_CAERE</name>
<dbReference type="Gene3D" id="1.20.1070.10">
    <property type="entry name" value="Rhodopsin 7-helix transmembrane proteins"/>
    <property type="match status" value="1"/>
</dbReference>
<feature type="transmembrane region" description="Helical" evidence="1">
    <location>
        <begin position="334"/>
        <end position="355"/>
    </location>
</feature>
<feature type="transmembrane region" description="Helical" evidence="1">
    <location>
        <begin position="24"/>
        <end position="45"/>
    </location>
</feature>
<feature type="transmembrane region" description="Helical" evidence="1">
    <location>
        <begin position="163"/>
        <end position="184"/>
    </location>
</feature>
<dbReference type="eggNOG" id="ENOG502TFN9">
    <property type="taxonomic scope" value="Eukaryota"/>
</dbReference>
<evidence type="ECO:0000256" key="1">
    <source>
        <dbReference type="SAM" id="Phobius"/>
    </source>
</evidence>
<proteinExistence type="predicted"/>
<keyword evidence="3" id="KW-1185">Reference proteome</keyword>
<evidence type="ECO:0000313" key="2">
    <source>
        <dbReference type="EMBL" id="EFO87374.1"/>
    </source>
</evidence>
<accession>E3NR98</accession>
<dbReference type="HOGENOM" id="CLU_456535_0_0_1"/>
<dbReference type="Pfam" id="PF10323">
    <property type="entry name" value="7TM_GPCR_Srv"/>
    <property type="match status" value="2"/>
</dbReference>
<gene>
    <name evidence="2" type="ORF">CRE_21665</name>
</gene>
<protein>
    <recommendedName>
        <fullName evidence="4">Serpentine receptor class gamma</fullName>
    </recommendedName>
</protein>
<dbReference type="InParanoid" id="E3NR98"/>
<sequence>MNSDTSDFGKTEQTNTTSYQMPLVVYYVLFVIITPIYFLILVCILKLRRHVVMFKSTFYTILVQHSISDISALLFYAFQKVSYVLIPNFLYNYQRYRFAAVFYDGIYWSFVFRTNGIAFMTIHRFLIIVKPAHKITRVWENIHFYDNPYHCVQMLQQFEPWKIWVVFWIPSLILSAICFSDLEIGFDSPEKMLLAMDPSIISRYTRVIFLYLLVVCVVCVILYGLIIKSIRTSSHSVTKSLQREIRLALQVSLSFAAQVVLLIYLFFSYIFAEMDNTAQIVNLRRFFPLAYGTLSFIGPFTILIFNKDVSKEMKLMIFGKKLYIQQAKPWKIWIMYWIPSVVFSAVCFPDTEISFDYPENMALVMDSAIISKATRISFIYLLFTCSACVISYRLMIKFIRDKSHSMSKSLRREIRLAFQVFLSFAAQVILLIYLFCLNVFAVMDNKEGIVKTRKYYPLVYGILSFIGPFTILIFNNDVSRRIQLIILGNRMVRRVESLTTSTSRKLTDFPTTRF</sequence>
<dbReference type="FunFam" id="1.20.1070.10:FF:000430">
    <property type="entry name" value="Serpentine Receptor, class V"/>
    <property type="match status" value="1"/>
</dbReference>
<feature type="transmembrane region" description="Helical" evidence="1">
    <location>
        <begin position="455"/>
        <end position="474"/>
    </location>
</feature>
<keyword evidence="1" id="KW-0472">Membrane</keyword>
<reference evidence="2" key="1">
    <citation type="submission" date="2007-07" db="EMBL/GenBank/DDBJ databases">
        <title>PCAP assembly of the Caenorhabditis remanei genome.</title>
        <authorList>
            <consortium name="The Caenorhabditis remanei Sequencing Consortium"/>
            <person name="Wilson R.K."/>
        </authorList>
    </citation>
    <scope>NUCLEOTIDE SEQUENCE [LARGE SCALE GENOMIC DNA]</scope>
    <source>
        <strain evidence="2">PB4641</strain>
    </source>
</reference>
<feature type="transmembrane region" description="Helical" evidence="1">
    <location>
        <begin position="375"/>
        <end position="395"/>
    </location>
</feature>
<organism evidence="3">
    <name type="scientific">Caenorhabditis remanei</name>
    <name type="common">Caenorhabditis vulgaris</name>
    <dbReference type="NCBI Taxonomy" id="31234"/>
    <lineage>
        <taxon>Eukaryota</taxon>
        <taxon>Metazoa</taxon>
        <taxon>Ecdysozoa</taxon>
        <taxon>Nematoda</taxon>
        <taxon>Chromadorea</taxon>
        <taxon>Rhabditida</taxon>
        <taxon>Rhabditina</taxon>
        <taxon>Rhabditomorpha</taxon>
        <taxon>Rhabditoidea</taxon>
        <taxon>Rhabditidae</taxon>
        <taxon>Peloderinae</taxon>
        <taxon>Caenorhabditis</taxon>
    </lineage>
</organism>
<dbReference type="PANTHER" id="PTHR24224:SF12">
    <property type="entry name" value="G-PROTEIN COUPLED RECEPTORS FAMILY 1 PROFILE DOMAIN-CONTAINING PROTEIN-RELATED"/>
    <property type="match status" value="1"/>
</dbReference>
<dbReference type="EMBL" id="DS269678">
    <property type="protein sequence ID" value="EFO87374.1"/>
    <property type="molecule type" value="Genomic_DNA"/>
</dbReference>